<sequence length="120" mass="13670">MSRLGRLCEFTNESQAAKSNSKARARLRVRILPSRRQEIEILHPKPRAIVQNRFPVNTFPPLAGLLVAAQRKIRASTPISVESQEHVFMLQPFFLSLLSPLARFKTYRGSDRASYSTSLF</sequence>
<proteinExistence type="predicted"/>
<keyword evidence="2" id="KW-1185">Reference proteome</keyword>
<accession>I2FPP0</accession>
<dbReference type="AlphaFoldDB" id="I2FPP0"/>
<gene>
    <name evidence="1" type="ORF">UHOR_06111</name>
</gene>
<dbReference type="EMBL" id="CAGI01000138">
    <property type="protein sequence ID" value="CCF48883.1"/>
    <property type="molecule type" value="Genomic_DNA"/>
</dbReference>
<protein>
    <submittedName>
        <fullName evidence="1">Uncharacterized protein</fullName>
    </submittedName>
</protein>
<organism evidence="1 2">
    <name type="scientific">Ustilago hordei</name>
    <name type="common">Barley covered smut fungus</name>
    <dbReference type="NCBI Taxonomy" id="120017"/>
    <lineage>
        <taxon>Eukaryota</taxon>
        <taxon>Fungi</taxon>
        <taxon>Dikarya</taxon>
        <taxon>Basidiomycota</taxon>
        <taxon>Ustilaginomycotina</taxon>
        <taxon>Ustilaginomycetes</taxon>
        <taxon>Ustilaginales</taxon>
        <taxon>Ustilaginaceae</taxon>
        <taxon>Ustilago</taxon>
    </lineage>
</organism>
<dbReference type="HOGENOM" id="CLU_2051403_0_0_1"/>
<evidence type="ECO:0000313" key="1">
    <source>
        <dbReference type="EMBL" id="CCF48883.1"/>
    </source>
</evidence>
<evidence type="ECO:0000313" key="2">
    <source>
        <dbReference type="Proteomes" id="UP000006174"/>
    </source>
</evidence>
<reference evidence="1 2" key="1">
    <citation type="journal article" date="2012" name="Plant Cell">
        <title>Genome comparison of barley and maize smut fungi reveals targeted loss of RNA silencing components and species-specific presence of transposable elements.</title>
        <authorList>
            <person name="Laurie J.D."/>
            <person name="Ali S."/>
            <person name="Linning R."/>
            <person name="Mannhaupt G."/>
            <person name="Wong P."/>
            <person name="Gueldener U."/>
            <person name="Muensterkoetter M."/>
            <person name="Moore R."/>
            <person name="Kahmann R."/>
            <person name="Bakkeren G."/>
            <person name="Schirawski J."/>
        </authorList>
    </citation>
    <scope>NUCLEOTIDE SEQUENCE [LARGE SCALE GENOMIC DNA]</scope>
    <source>
        <strain evidence="2">Uh4875-4</strain>
    </source>
</reference>
<dbReference type="Proteomes" id="UP000006174">
    <property type="component" value="Unassembled WGS sequence"/>
</dbReference>
<comment type="caution">
    <text evidence="1">The sequence shown here is derived from an EMBL/GenBank/DDBJ whole genome shotgun (WGS) entry which is preliminary data.</text>
</comment>
<name>I2FPP0_USTHO</name>